<accession>A0A4Y9RV60</accession>
<dbReference type="Proteomes" id="UP000298438">
    <property type="component" value="Unassembled WGS sequence"/>
</dbReference>
<comment type="caution">
    <text evidence="3">The sequence shown here is derived from an EMBL/GenBank/DDBJ whole genome shotgun (WGS) entry which is preliminary data.</text>
</comment>
<dbReference type="PANTHER" id="PTHR47199:SF2">
    <property type="entry name" value="PHOTOSYSTEM II STABILITY_ASSEMBLY FACTOR HCF136, CHLOROPLASTIC"/>
    <property type="match status" value="1"/>
</dbReference>
<dbReference type="CDD" id="cd15482">
    <property type="entry name" value="Sialidase_non-viral"/>
    <property type="match status" value="1"/>
</dbReference>
<dbReference type="OrthoDB" id="9813892at2"/>
<protein>
    <submittedName>
        <fullName evidence="3">Glycosyl hydrolase</fullName>
    </submittedName>
</protein>
<sequence>MRTPTSFPMLACALACVLAGSAASAQQQASQAAPTPQAVAPAVPAPPAAAPSVWQPQASGTTAELRGLSVVSPTVAWASGAKGTVLRTVDGVSWKLLPVPDAAALDFRDIHAFDEKSAIIMSAGPGTASRLYRTDDGGATWKLLATNTDPKGFWDAMAFWDANKGILFGDPVDGRFQVLVTADGGKTWQPSTDAAGLAAVKDEGAFAASGTCLSVDGADDAWFVTGGAQGSRVFHSTDKGKTWKASPLPILAGAPSRGGFSVAFREGRIGLAAGGDYKEPTKASLNGARSEDGGATWAPAPILPAGYMSVVVPVPGAPHAFVAAGLAGSGVSTDDGKTWTVLDRTPVNSAAFSTPSGGWLVGPKGVVLKYVGPALGRPQP</sequence>
<dbReference type="SUPFAM" id="SSF110296">
    <property type="entry name" value="Oligoxyloglucan reducing end-specific cellobiohydrolase"/>
    <property type="match status" value="1"/>
</dbReference>
<dbReference type="GO" id="GO:0016787">
    <property type="term" value="F:hydrolase activity"/>
    <property type="evidence" value="ECO:0007669"/>
    <property type="project" value="UniProtKB-KW"/>
</dbReference>
<dbReference type="EMBL" id="SPVF01000254">
    <property type="protein sequence ID" value="TFW11695.1"/>
    <property type="molecule type" value="Genomic_DNA"/>
</dbReference>
<keyword evidence="4" id="KW-1185">Reference proteome</keyword>
<name>A0A4Y9RV60_9BURK</name>
<dbReference type="PANTHER" id="PTHR47199">
    <property type="entry name" value="PHOTOSYSTEM II STABILITY/ASSEMBLY FACTOR HCF136, CHLOROPLASTIC"/>
    <property type="match status" value="1"/>
</dbReference>
<keyword evidence="2" id="KW-0732">Signal</keyword>
<feature type="signal peptide" evidence="2">
    <location>
        <begin position="1"/>
        <end position="25"/>
    </location>
</feature>
<feature type="region of interest" description="Disordered" evidence="1">
    <location>
        <begin position="36"/>
        <end position="57"/>
    </location>
</feature>
<keyword evidence="3" id="KW-0378">Hydrolase</keyword>
<evidence type="ECO:0000313" key="4">
    <source>
        <dbReference type="Proteomes" id="UP000298438"/>
    </source>
</evidence>
<evidence type="ECO:0000256" key="2">
    <source>
        <dbReference type="SAM" id="SignalP"/>
    </source>
</evidence>
<dbReference type="Gene3D" id="2.130.10.10">
    <property type="entry name" value="YVTN repeat-like/Quinoprotein amine dehydrogenase"/>
    <property type="match status" value="2"/>
</dbReference>
<feature type="chain" id="PRO_5021306753" evidence="2">
    <location>
        <begin position="26"/>
        <end position="380"/>
    </location>
</feature>
<reference evidence="3 4" key="1">
    <citation type="submission" date="2019-03" db="EMBL/GenBank/DDBJ databases">
        <title>Draft Genome Sequence of Massilia arenosa sp. nov., a Novel Massilia Species Isolated from a Sandy-loam Maize Soil.</title>
        <authorList>
            <person name="Raths R."/>
            <person name="Peta V."/>
            <person name="Bucking H."/>
        </authorList>
    </citation>
    <scope>NUCLEOTIDE SEQUENCE [LARGE SCALE GENOMIC DNA]</scope>
    <source>
        <strain evidence="3 4">MC02</strain>
    </source>
</reference>
<gene>
    <name evidence="3" type="ORF">E4L96_20625</name>
</gene>
<dbReference type="AlphaFoldDB" id="A0A4Y9RV60"/>
<evidence type="ECO:0000313" key="3">
    <source>
        <dbReference type="EMBL" id="TFW11695.1"/>
    </source>
</evidence>
<evidence type="ECO:0000256" key="1">
    <source>
        <dbReference type="SAM" id="MobiDB-lite"/>
    </source>
</evidence>
<organism evidence="3 4">
    <name type="scientific">Zemynaea arenosa</name>
    <dbReference type="NCBI Taxonomy" id="2561931"/>
    <lineage>
        <taxon>Bacteria</taxon>
        <taxon>Pseudomonadati</taxon>
        <taxon>Pseudomonadota</taxon>
        <taxon>Betaproteobacteria</taxon>
        <taxon>Burkholderiales</taxon>
        <taxon>Oxalobacteraceae</taxon>
        <taxon>Telluria group</taxon>
        <taxon>Zemynaea</taxon>
    </lineage>
</organism>
<dbReference type="InterPro" id="IPR015943">
    <property type="entry name" value="WD40/YVTN_repeat-like_dom_sf"/>
</dbReference>
<proteinExistence type="predicted"/>
<dbReference type="RefSeq" id="WP_135209103.1">
    <property type="nucleotide sequence ID" value="NZ_SPVF01000254.1"/>
</dbReference>